<keyword evidence="4" id="KW-0378">Hydrolase</keyword>
<sequence>MTILHATILHFLRLLLLLQPQQVSSTKWFLFGRPHTFAHDLYRTRQTREAAVETKWIEQPLDHFDPVIQAEGLTWRQRYFEFLHPKDQHQQQQQQNLPTPMFVYIGGEAEILPTDITEGKALADLALFVTTERLKRAKAQGVSPHEIPVVVFGCSYPGALAAFSRMKYPFLISGAISSSSPIKAIEEFRAFDSVVKNSLPNSCRDAAAAAFAALNNKINEGHIQDEELRRFGCQGVASSSTQEKVAFLYSIVDAVAEAVQYNRPVERPLIDSFCTLLGALAGPTHEGAADTLTETIAGKFSGFNAHEKFHLNEKFHRSDARKGELQGEAAQEVAGNPVEREAGEKSRREERLLQGLAQYFAESLKRKKAKCKDVNMLAATETKLDNSILSNTRLWMWQSCAQFGFWQVGYPGSLRPQSINVQFHLDVCNKLFPLPSKDNQTQLWHIGNQIFRILKAVHRLLSPHETNAWGGGRQLGILGAASEIHFTNGKGGSHCMDFYEPAASDSTLLREGREAIKEAVKGFIERHYAAISSGTIPNVETVTNDSKSYASGTTIYSFSTSEL</sequence>
<organism evidence="8 9">
    <name type="scientific">Cyclospora cayetanensis</name>
    <dbReference type="NCBI Taxonomy" id="88456"/>
    <lineage>
        <taxon>Eukaryota</taxon>
        <taxon>Sar</taxon>
        <taxon>Alveolata</taxon>
        <taxon>Apicomplexa</taxon>
        <taxon>Conoidasida</taxon>
        <taxon>Coccidia</taxon>
        <taxon>Eucoccidiorida</taxon>
        <taxon>Eimeriorina</taxon>
        <taxon>Eimeriidae</taxon>
        <taxon>Cyclospora</taxon>
    </lineage>
</organism>
<evidence type="ECO:0000256" key="5">
    <source>
        <dbReference type="ARBA" id="ARBA00023180"/>
    </source>
</evidence>
<keyword evidence="8" id="KW-1185">Reference proteome</keyword>
<name>A0A6P6RZS7_9EIME</name>
<dbReference type="AlphaFoldDB" id="A0A6P6RZS7"/>
<dbReference type="GO" id="GO:0006508">
    <property type="term" value="P:proteolysis"/>
    <property type="evidence" value="ECO:0007669"/>
    <property type="project" value="UniProtKB-KW"/>
</dbReference>
<protein>
    <submittedName>
        <fullName evidence="9">Uncharacterized protein LOC34618843</fullName>
    </submittedName>
</protein>
<dbReference type="PANTHER" id="PTHR11010:SF38">
    <property type="entry name" value="LYSOSOMAL PRO-X CARBOXYPEPTIDASE"/>
    <property type="match status" value="1"/>
</dbReference>
<evidence type="ECO:0000256" key="6">
    <source>
        <dbReference type="SAM" id="MobiDB-lite"/>
    </source>
</evidence>
<feature type="signal peptide" evidence="7">
    <location>
        <begin position="1"/>
        <end position="25"/>
    </location>
</feature>
<evidence type="ECO:0000256" key="7">
    <source>
        <dbReference type="SAM" id="SignalP"/>
    </source>
</evidence>
<evidence type="ECO:0000313" key="9">
    <source>
        <dbReference type="RefSeq" id="XP_026193446.1"/>
    </source>
</evidence>
<gene>
    <name evidence="9" type="primary">LOC34618843</name>
</gene>
<evidence type="ECO:0000256" key="4">
    <source>
        <dbReference type="ARBA" id="ARBA00022801"/>
    </source>
</evidence>
<evidence type="ECO:0000313" key="8">
    <source>
        <dbReference type="Proteomes" id="UP000515125"/>
    </source>
</evidence>
<comment type="similarity">
    <text evidence="1">Belongs to the peptidase S28 family.</text>
</comment>
<proteinExistence type="inferred from homology"/>
<dbReference type="InterPro" id="IPR008758">
    <property type="entry name" value="Peptidase_S28"/>
</dbReference>
<keyword evidence="5" id="KW-0325">Glycoprotein</keyword>
<dbReference type="Proteomes" id="UP000515125">
    <property type="component" value="Unplaced"/>
</dbReference>
<feature type="compositionally biased region" description="Basic and acidic residues" evidence="6">
    <location>
        <begin position="338"/>
        <end position="347"/>
    </location>
</feature>
<evidence type="ECO:0000256" key="3">
    <source>
        <dbReference type="ARBA" id="ARBA00022729"/>
    </source>
</evidence>
<keyword evidence="2" id="KW-0645">Protease</keyword>
<dbReference type="OrthoDB" id="348444at2759"/>
<dbReference type="PANTHER" id="PTHR11010">
    <property type="entry name" value="PROTEASE S28 PRO-X CARBOXYPEPTIDASE-RELATED"/>
    <property type="match status" value="1"/>
</dbReference>
<evidence type="ECO:0000256" key="1">
    <source>
        <dbReference type="ARBA" id="ARBA00011079"/>
    </source>
</evidence>
<dbReference type="GO" id="GO:0008239">
    <property type="term" value="F:dipeptidyl-peptidase activity"/>
    <property type="evidence" value="ECO:0007669"/>
    <property type="project" value="TreeGrafter"/>
</dbReference>
<feature type="region of interest" description="Disordered" evidence="6">
    <location>
        <begin position="320"/>
        <end position="347"/>
    </location>
</feature>
<feature type="chain" id="PRO_5027902383" evidence="7">
    <location>
        <begin position="26"/>
        <end position="563"/>
    </location>
</feature>
<dbReference type="InterPro" id="IPR029058">
    <property type="entry name" value="AB_hydrolase_fold"/>
</dbReference>
<dbReference type="RefSeq" id="XP_026193446.1">
    <property type="nucleotide sequence ID" value="XM_026337661.1"/>
</dbReference>
<evidence type="ECO:0000256" key="2">
    <source>
        <dbReference type="ARBA" id="ARBA00022670"/>
    </source>
</evidence>
<keyword evidence="3 7" id="KW-0732">Signal</keyword>
<dbReference type="Pfam" id="PF05577">
    <property type="entry name" value="Peptidase_S28"/>
    <property type="match status" value="2"/>
</dbReference>
<dbReference type="GeneID" id="34618843"/>
<dbReference type="GO" id="GO:0070008">
    <property type="term" value="F:serine-type exopeptidase activity"/>
    <property type="evidence" value="ECO:0007669"/>
    <property type="project" value="InterPro"/>
</dbReference>
<reference evidence="9" key="1">
    <citation type="submission" date="2025-08" db="UniProtKB">
        <authorList>
            <consortium name="RefSeq"/>
        </authorList>
    </citation>
    <scope>IDENTIFICATION</scope>
</reference>
<dbReference type="Gene3D" id="3.40.50.1820">
    <property type="entry name" value="alpha/beta hydrolase"/>
    <property type="match status" value="3"/>
</dbReference>
<accession>A0A6P6RZS7</accession>